<evidence type="ECO:0000313" key="3">
    <source>
        <dbReference type="Proteomes" id="UP001151699"/>
    </source>
</evidence>
<dbReference type="AlphaFoldDB" id="A0A9Q0MSK4"/>
<feature type="compositionally biased region" description="Basic and acidic residues" evidence="1">
    <location>
        <begin position="258"/>
        <end position="269"/>
    </location>
</feature>
<gene>
    <name evidence="2" type="primary">cnc_1</name>
    <name evidence="2" type="ORF">Bhyg_09971</name>
</gene>
<name>A0A9Q0MSK4_9DIPT</name>
<evidence type="ECO:0000313" key="2">
    <source>
        <dbReference type="EMBL" id="KAJ6637241.1"/>
    </source>
</evidence>
<reference evidence="2" key="1">
    <citation type="submission" date="2022-07" db="EMBL/GenBank/DDBJ databases">
        <authorList>
            <person name="Trinca V."/>
            <person name="Uliana J.V.C."/>
            <person name="Torres T.T."/>
            <person name="Ward R.J."/>
            <person name="Monesi N."/>
        </authorList>
    </citation>
    <scope>NUCLEOTIDE SEQUENCE</scope>
    <source>
        <strain evidence="2">HSMRA1968</strain>
        <tissue evidence="2">Whole embryos</tissue>
    </source>
</reference>
<organism evidence="2 3">
    <name type="scientific">Pseudolycoriella hygida</name>
    <dbReference type="NCBI Taxonomy" id="35572"/>
    <lineage>
        <taxon>Eukaryota</taxon>
        <taxon>Metazoa</taxon>
        <taxon>Ecdysozoa</taxon>
        <taxon>Arthropoda</taxon>
        <taxon>Hexapoda</taxon>
        <taxon>Insecta</taxon>
        <taxon>Pterygota</taxon>
        <taxon>Neoptera</taxon>
        <taxon>Endopterygota</taxon>
        <taxon>Diptera</taxon>
        <taxon>Nematocera</taxon>
        <taxon>Sciaroidea</taxon>
        <taxon>Sciaridae</taxon>
        <taxon>Pseudolycoriella</taxon>
    </lineage>
</organism>
<feature type="region of interest" description="Disordered" evidence="1">
    <location>
        <begin position="97"/>
        <end position="122"/>
    </location>
</feature>
<evidence type="ECO:0000256" key="1">
    <source>
        <dbReference type="SAM" id="MobiDB-lite"/>
    </source>
</evidence>
<accession>A0A9Q0MSK4</accession>
<comment type="caution">
    <text evidence="2">The sequence shown here is derived from an EMBL/GenBank/DDBJ whole genome shotgun (WGS) entry which is preliminary data.</text>
</comment>
<keyword evidence="3" id="KW-1185">Reference proteome</keyword>
<feature type="compositionally biased region" description="Polar residues" evidence="1">
    <location>
        <begin position="270"/>
        <end position="279"/>
    </location>
</feature>
<sequence length="288" mass="32812">MILFKKSYAEQLLQLALTLSLLRVHPNNYLGWNWQSQLALNNGEGWQLELRPEPISDFPYSNRKALIPLMEDLVRFDRHRYTNPHDIQTYLLNVQNEQSNGGDSNQSSSQNNETSIQESRNQQEQFSLLNANELDFFLNSDHFADDTLSIAEQNAADLSDYGDLFAAFPYTGLKDEPPPIYGEIKIEPTTSYTSSDYGSTNNVTSDRSDSISMAVIDWSEFYDLKTNVKTEDITVGKRSNNGTEDIVKKEVDEDESQIDDKSDSLDEKNSTSGFSSNVELTEEYLYEM</sequence>
<feature type="region of interest" description="Disordered" evidence="1">
    <location>
        <begin position="236"/>
        <end position="288"/>
    </location>
</feature>
<feature type="compositionally biased region" description="Low complexity" evidence="1">
    <location>
        <begin position="97"/>
        <end position="119"/>
    </location>
</feature>
<dbReference type="Proteomes" id="UP001151699">
    <property type="component" value="Chromosome X"/>
</dbReference>
<dbReference type="OrthoDB" id="7458135at2759"/>
<proteinExistence type="predicted"/>
<protein>
    <submittedName>
        <fullName evidence="2">Segmentation protein cap'n'collar</fullName>
    </submittedName>
</protein>
<dbReference type="EMBL" id="WJQU01000003">
    <property type="protein sequence ID" value="KAJ6637241.1"/>
    <property type="molecule type" value="Genomic_DNA"/>
</dbReference>